<dbReference type="GO" id="GO:0005634">
    <property type="term" value="C:nucleus"/>
    <property type="evidence" value="ECO:0007669"/>
    <property type="project" value="UniProtKB-SubCell"/>
</dbReference>
<proteinExistence type="predicted"/>
<dbReference type="InterPro" id="IPR033489">
    <property type="entry name" value="RBBP6"/>
</dbReference>
<feature type="region of interest" description="Disordered" evidence="7">
    <location>
        <begin position="371"/>
        <end position="479"/>
    </location>
</feature>
<dbReference type="SMART" id="SM00343">
    <property type="entry name" value="ZnF_C2HC"/>
    <property type="match status" value="1"/>
</dbReference>
<dbReference type="PANTHER" id="PTHR15439">
    <property type="entry name" value="RETINOBLASTOMA-BINDING PROTEIN 6"/>
    <property type="match status" value="1"/>
</dbReference>
<dbReference type="SUPFAM" id="SSF57850">
    <property type="entry name" value="RING/U-box"/>
    <property type="match status" value="1"/>
</dbReference>
<evidence type="ECO:0000256" key="4">
    <source>
        <dbReference type="ARBA" id="ARBA00022833"/>
    </source>
</evidence>
<dbReference type="AlphaFoldDB" id="A0A9N8V1B3"/>
<evidence type="ECO:0000256" key="2">
    <source>
        <dbReference type="ARBA" id="ARBA00022723"/>
    </source>
</evidence>
<evidence type="ECO:0000259" key="9">
    <source>
        <dbReference type="PROSITE" id="PS50158"/>
    </source>
</evidence>
<dbReference type="PROSITE" id="PS51282">
    <property type="entry name" value="DWNN"/>
    <property type="match status" value="1"/>
</dbReference>
<evidence type="ECO:0000313" key="11">
    <source>
        <dbReference type="EMBL" id="CAG8437993.1"/>
    </source>
</evidence>
<dbReference type="Pfam" id="PF13696">
    <property type="entry name" value="zf-CCHC_2"/>
    <property type="match status" value="1"/>
</dbReference>
<evidence type="ECO:0000259" key="8">
    <source>
        <dbReference type="PROSITE" id="PS50089"/>
    </source>
</evidence>
<dbReference type="GO" id="GO:0008270">
    <property type="term" value="F:zinc ion binding"/>
    <property type="evidence" value="ECO:0007669"/>
    <property type="project" value="UniProtKB-KW"/>
</dbReference>
<evidence type="ECO:0000313" key="12">
    <source>
        <dbReference type="Proteomes" id="UP000789831"/>
    </source>
</evidence>
<dbReference type="InterPro" id="IPR025829">
    <property type="entry name" value="Zn_knuckle_CX2CX3GHX4C"/>
</dbReference>
<comment type="subcellular location">
    <subcellularLocation>
        <location evidence="1">Nucleus</location>
    </subcellularLocation>
</comment>
<dbReference type="SMART" id="SM01180">
    <property type="entry name" value="DWNN"/>
    <property type="match status" value="1"/>
</dbReference>
<dbReference type="Pfam" id="PF08783">
    <property type="entry name" value="DWNN"/>
    <property type="match status" value="1"/>
</dbReference>
<dbReference type="InterPro" id="IPR001878">
    <property type="entry name" value="Znf_CCHC"/>
</dbReference>
<organism evidence="11 12">
    <name type="scientific">Ambispora gerdemannii</name>
    <dbReference type="NCBI Taxonomy" id="144530"/>
    <lineage>
        <taxon>Eukaryota</taxon>
        <taxon>Fungi</taxon>
        <taxon>Fungi incertae sedis</taxon>
        <taxon>Mucoromycota</taxon>
        <taxon>Glomeromycotina</taxon>
        <taxon>Glomeromycetes</taxon>
        <taxon>Archaeosporales</taxon>
        <taxon>Ambisporaceae</taxon>
        <taxon>Ambispora</taxon>
    </lineage>
</organism>
<evidence type="ECO:0000256" key="5">
    <source>
        <dbReference type="ARBA" id="ARBA00023242"/>
    </source>
</evidence>
<dbReference type="GO" id="GO:0006511">
    <property type="term" value="P:ubiquitin-dependent protein catabolic process"/>
    <property type="evidence" value="ECO:0007669"/>
    <property type="project" value="TreeGrafter"/>
</dbReference>
<dbReference type="GO" id="GO:0006397">
    <property type="term" value="P:mRNA processing"/>
    <property type="evidence" value="ECO:0007669"/>
    <property type="project" value="InterPro"/>
</dbReference>
<dbReference type="CDD" id="cd16620">
    <property type="entry name" value="vRING-HC-C4C4_RBBP6"/>
    <property type="match status" value="1"/>
</dbReference>
<dbReference type="InterPro" id="IPR013083">
    <property type="entry name" value="Znf_RING/FYVE/PHD"/>
</dbReference>
<feature type="domain" description="DWNN" evidence="10">
    <location>
        <begin position="6"/>
        <end position="79"/>
    </location>
</feature>
<dbReference type="Proteomes" id="UP000789831">
    <property type="component" value="Unassembled WGS sequence"/>
</dbReference>
<keyword evidence="4" id="KW-0862">Zinc</keyword>
<dbReference type="Gene3D" id="3.30.40.10">
    <property type="entry name" value="Zinc/RING finger domain, C3HC4 (zinc finger)"/>
    <property type="match status" value="1"/>
</dbReference>
<feature type="domain" description="CCHC-type" evidence="9">
    <location>
        <begin position="197"/>
        <end position="211"/>
    </location>
</feature>
<comment type="caution">
    <text evidence="11">The sequence shown here is derived from an EMBL/GenBank/DDBJ whole genome shotgun (WGS) entry which is preliminary data.</text>
</comment>
<dbReference type="PROSITE" id="PS50089">
    <property type="entry name" value="ZF_RING_2"/>
    <property type="match status" value="1"/>
</dbReference>
<dbReference type="GO" id="GO:0061630">
    <property type="term" value="F:ubiquitin protein ligase activity"/>
    <property type="evidence" value="ECO:0007669"/>
    <property type="project" value="InterPro"/>
</dbReference>
<gene>
    <name evidence="11" type="ORF">AGERDE_LOCUS821</name>
</gene>
<reference evidence="11" key="1">
    <citation type="submission" date="2021-06" db="EMBL/GenBank/DDBJ databases">
        <authorList>
            <person name="Kallberg Y."/>
            <person name="Tangrot J."/>
            <person name="Rosling A."/>
        </authorList>
    </citation>
    <scope>NUCLEOTIDE SEQUENCE</scope>
    <source>
        <strain evidence="11">MT106</strain>
    </source>
</reference>
<feature type="domain" description="RING-type" evidence="8">
    <location>
        <begin position="295"/>
        <end position="335"/>
    </location>
</feature>
<evidence type="ECO:0000256" key="1">
    <source>
        <dbReference type="ARBA" id="ARBA00004123"/>
    </source>
</evidence>
<dbReference type="Gene3D" id="4.10.60.10">
    <property type="entry name" value="Zinc finger, CCHC-type"/>
    <property type="match status" value="1"/>
</dbReference>
<evidence type="ECO:0000256" key="7">
    <source>
        <dbReference type="SAM" id="MobiDB-lite"/>
    </source>
</evidence>
<keyword evidence="5" id="KW-0539">Nucleus</keyword>
<keyword evidence="3 6" id="KW-0863">Zinc-finger</keyword>
<dbReference type="GO" id="GO:0003676">
    <property type="term" value="F:nucleic acid binding"/>
    <property type="evidence" value="ECO:0007669"/>
    <property type="project" value="InterPro"/>
</dbReference>
<dbReference type="GO" id="GO:0016567">
    <property type="term" value="P:protein ubiquitination"/>
    <property type="evidence" value="ECO:0007669"/>
    <property type="project" value="InterPro"/>
</dbReference>
<dbReference type="InterPro" id="IPR036875">
    <property type="entry name" value="Znf_CCHC_sf"/>
</dbReference>
<evidence type="ECO:0000259" key="10">
    <source>
        <dbReference type="PROSITE" id="PS51282"/>
    </source>
</evidence>
<dbReference type="PROSITE" id="PS50158">
    <property type="entry name" value="ZF_CCHC"/>
    <property type="match status" value="1"/>
</dbReference>
<feature type="compositionally biased region" description="Low complexity" evidence="7">
    <location>
        <begin position="414"/>
        <end position="472"/>
    </location>
</feature>
<dbReference type="InterPro" id="IPR014891">
    <property type="entry name" value="DWNN_domain"/>
</dbReference>
<dbReference type="InterPro" id="IPR001841">
    <property type="entry name" value="Znf_RING"/>
</dbReference>
<dbReference type="OrthoDB" id="106784at2759"/>
<dbReference type="PANTHER" id="PTHR15439:SF0">
    <property type="entry name" value="CELL DIVISION CYCLE AND APOPTOSIS REGULATOR PROTEIN 1-RELATED"/>
    <property type="match status" value="1"/>
</dbReference>
<dbReference type="Gene3D" id="3.10.20.90">
    <property type="entry name" value="Phosphatidylinositol 3-kinase Catalytic Subunit, Chain A, domain 1"/>
    <property type="match status" value="1"/>
</dbReference>
<evidence type="ECO:0000256" key="3">
    <source>
        <dbReference type="ARBA" id="ARBA00022771"/>
    </source>
</evidence>
<feature type="region of interest" description="Disordered" evidence="7">
    <location>
        <begin position="86"/>
        <end position="141"/>
    </location>
</feature>
<name>A0A9N8V1B3_9GLOM</name>
<protein>
    <submittedName>
        <fullName evidence="11">6822_t:CDS:1</fullName>
    </submittedName>
</protein>
<feature type="compositionally biased region" description="Low complexity" evidence="7">
    <location>
        <begin position="387"/>
        <end position="406"/>
    </location>
</feature>
<dbReference type="SUPFAM" id="SSF57756">
    <property type="entry name" value="Retrovirus zinc finger-like domains"/>
    <property type="match status" value="1"/>
</dbReference>
<sequence>MTTGLVYYKFKSQIDHSVCEFEGTGISVFDLKKEIILAQKLAKCTDFDLVLINPQTDEEYTDDAHIIPRSASVIVKRVPASKPGRGSVQRYLNGFMPTTNGRGRGRHGANMKMPEQQKPKMQSPEPKKPITSLTAGTGDDDSEEARIKAMFKQTTEQWEQQQEKLAEATPIYNNKRRQPHNTPQNTPQKIPPLNYVCFRCGTKGHYINNCPTNGDKEYDKNKIKRTTGIPRSFLKQVDEPKKNGTGGLMVTPQGGLVIAVADNASWERHKAITRAPLGNNGDIYEQAPVKPEMECTLCHHLLREAVTIPCCNKNFCDDCVRNYLLEHNFVCPSCRTTDQIPDNLIRNHSLRADIEKYLKEYAIKLKNSYLLSDGTTPKTPPKDSEDSSSSSNSNLTSTPTNNNKSIDSSDDNTKNVSVNSNTSSNNTTPNDIQDNNTTKPTTPRSTSPKPRSRNNPPSPLPTTNTNVNNTSLGYRDGTNDQMYYSEPHHPFVGNMYAGGVDPYGYNYPPYPPHNPYTYGYPANYGYYPPPAAVGAGINDLPNFNGFPIYVKY</sequence>
<evidence type="ECO:0000256" key="6">
    <source>
        <dbReference type="PROSITE-ProRule" id="PRU00047"/>
    </source>
</evidence>
<accession>A0A9N8V1B3</accession>
<dbReference type="EMBL" id="CAJVPL010000045">
    <property type="protein sequence ID" value="CAG8437993.1"/>
    <property type="molecule type" value="Genomic_DNA"/>
</dbReference>
<keyword evidence="12" id="KW-1185">Reference proteome</keyword>
<keyword evidence="2" id="KW-0479">Metal-binding</keyword>